<keyword evidence="2 5" id="KW-0812">Transmembrane</keyword>
<comment type="subcellular location">
    <subcellularLocation>
        <location evidence="1">Membrane</location>
    </subcellularLocation>
</comment>
<dbReference type="GO" id="GO:0042284">
    <property type="term" value="F:sphingolipid delta-4 desaturase activity"/>
    <property type="evidence" value="ECO:0007669"/>
    <property type="project" value="EnsemblFungi"/>
</dbReference>
<protein>
    <recommendedName>
        <fullName evidence="6">Fatty acid hydroxylase domain-containing protein</fullName>
    </recommendedName>
</protein>
<dbReference type="GO" id="GO:0005506">
    <property type="term" value="F:iron ion binding"/>
    <property type="evidence" value="ECO:0007669"/>
    <property type="project" value="InterPro"/>
</dbReference>
<feature type="domain" description="Fatty acid hydroxylase" evidence="6">
    <location>
        <begin position="140"/>
        <end position="275"/>
    </location>
</feature>
<evidence type="ECO:0000256" key="4">
    <source>
        <dbReference type="ARBA" id="ARBA00023136"/>
    </source>
</evidence>
<keyword evidence="4 5" id="KW-0472">Membrane</keyword>
<dbReference type="InterPro" id="IPR006694">
    <property type="entry name" value="Fatty_acid_hydroxylase"/>
</dbReference>
<sequence length="327" mass="38199">MNLTFASATPPVVELTQRGNLLTWISDEKLALALPIVCYWTVSAMFFIIDQADLFAQYRIHTPEEVQKRNKCTLREVITEVFKQHVLQTMFGLTLNYFESVEMVGYEAHDMWKLSQKYPFLSSYNIWALYYLVIPAARITFAFFLMDTWQYFLHRYMHVNKALYKRFHSRHHRLYVPYAFGALYNSLAEGFALDTLGAGLSYLVTGLSIRESIVFYTFSTLKTVDDHCGYALPWDPFQIIFPNNSLYHDIHHQSFGIKTNYSQPFFTIWDKLLNTRYHDIDGYVAKQKSLRLKHLAEAKQNDKNAVSSFLDSATLNDQESKDTKKTM</sequence>
<organism evidence="7 8">
    <name type="scientific">Nadsonia fulvescens var. elongata DSM 6958</name>
    <dbReference type="NCBI Taxonomy" id="857566"/>
    <lineage>
        <taxon>Eukaryota</taxon>
        <taxon>Fungi</taxon>
        <taxon>Dikarya</taxon>
        <taxon>Ascomycota</taxon>
        <taxon>Saccharomycotina</taxon>
        <taxon>Dipodascomycetes</taxon>
        <taxon>Dipodascales</taxon>
        <taxon>Dipodascales incertae sedis</taxon>
        <taxon>Nadsonia</taxon>
    </lineage>
</organism>
<reference evidence="7 8" key="1">
    <citation type="journal article" date="2016" name="Proc. Natl. Acad. Sci. U.S.A.">
        <title>Comparative genomics of biotechnologically important yeasts.</title>
        <authorList>
            <person name="Riley R."/>
            <person name="Haridas S."/>
            <person name="Wolfe K.H."/>
            <person name="Lopes M.R."/>
            <person name="Hittinger C.T."/>
            <person name="Goeker M."/>
            <person name="Salamov A.A."/>
            <person name="Wisecaver J.H."/>
            <person name="Long T.M."/>
            <person name="Calvey C.H."/>
            <person name="Aerts A.L."/>
            <person name="Barry K.W."/>
            <person name="Choi C."/>
            <person name="Clum A."/>
            <person name="Coughlan A.Y."/>
            <person name="Deshpande S."/>
            <person name="Douglass A.P."/>
            <person name="Hanson S.J."/>
            <person name="Klenk H.-P."/>
            <person name="LaButti K.M."/>
            <person name="Lapidus A."/>
            <person name="Lindquist E.A."/>
            <person name="Lipzen A.M."/>
            <person name="Meier-Kolthoff J.P."/>
            <person name="Ohm R.A."/>
            <person name="Otillar R.P."/>
            <person name="Pangilinan J.L."/>
            <person name="Peng Y."/>
            <person name="Rokas A."/>
            <person name="Rosa C.A."/>
            <person name="Scheuner C."/>
            <person name="Sibirny A.A."/>
            <person name="Slot J.C."/>
            <person name="Stielow J.B."/>
            <person name="Sun H."/>
            <person name="Kurtzman C.P."/>
            <person name="Blackwell M."/>
            <person name="Grigoriev I.V."/>
            <person name="Jeffries T.W."/>
        </authorList>
    </citation>
    <scope>NUCLEOTIDE SEQUENCE [LARGE SCALE GENOMIC DNA]</scope>
    <source>
        <strain evidence="7 8">DSM 6958</strain>
    </source>
</reference>
<evidence type="ECO:0000256" key="5">
    <source>
        <dbReference type="SAM" id="Phobius"/>
    </source>
</evidence>
<dbReference type="GO" id="GO:0102772">
    <property type="term" value="F:sphingolipid C4-monooxygenase activity"/>
    <property type="evidence" value="ECO:0007669"/>
    <property type="project" value="EnsemblFungi"/>
</dbReference>
<dbReference type="Proteomes" id="UP000095009">
    <property type="component" value="Unassembled WGS sequence"/>
</dbReference>
<evidence type="ECO:0000313" key="8">
    <source>
        <dbReference type="Proteomes" id="UP000095009"/>
    </source>
</evidence>
<dbReference type="STRING" id="857566.A0A1E3PDF7"/>
<dbReference type="GO" id="GO:0016020">
    <property type="term" value="C:membrane"/>
    <property type="evidence" value="ECO:0007669"/>
    <property type="project" value="UniProtKB-SubCell"/>
</dbReference>
<evidence type="ECO:0000256" key="3">
    <source>
        <dbReference type="ARBA" id="ARBA00022989"/>
    </source>
</evidence>
<evidence type="ECO:0000313" key="7">
    <source>
        <dbReference type="EMBL" id="ODQ63479.1"/>
    </source>
</evidence>
<keyword evidence="8" id="KW-1185">Reference proteome</keyword>
<dbReference type="InterPro" id="IPR050307">
    <property type="entry name" value="Sterol_Desaturase_Related"/>
</dbReference>
<dbReference type="PANTHER" id="PTHR11863">
    <property type="entry name" value="STEROL DESATURASE"/>
    <property type="match status" value="1"/>
</dbReference>
<keyword evidence="3 5" id="KW-1133">Transmembrane helix</keyword>
<proteinExistence type="predicted"/>
<evidence type="ECO:0000256" key="2">
    <source>
        <dbReference type="ARBA" id="ARBA00022692"/>
    </source>
</evidence>
<name>A0A1E3PDF7_9ASCO</name>
<dbReference type="GO" id="GO:0051999">
    <property type="term" value="P:mannosyl-inositol phosphorylceramide biosynthetic process"/>
    <property type="evidence" value="ECO:0007669"/>
    <property type="project" value="EnsemblFungi"/>
</dbReference>
<feature type="transmembrane region" description="Helical" evidence="5">
    <location>
        <begin position="128"/>
        <end position="153"/>
    </location>
</feature>
<dbReference type="EMBL" id="KV454414">
    <property type="protein sequence ID" value="ODQ63479.1"/>
    <property type="molecule type" value="Genomic_DNA"/>
</dbReference>
<evidence type="ECO:0000256" key="1">
    <source>
        <dbReference type="ARBA" id="ARBA00004370"/>
    </source>
</evidence>
<dbReference type="Pfam" id="PF04116">
    <property type="entry name" value="FA_hydroxylase"/>
    <property type="match status" value="1"/>
</dbReference>
<gene>
    <name evidence="7" type="ORF">NADFUDRAFT_47871</name>
</gene>
<dbReference type="AlphaFoldDB" id="A0A1E3PDF7"/>
<dbReference type="OrthoDB" id="408954at2759"/>
<feature type="transmembrane region" description="Helical" evidence="5">
    <location>
        <begin position="30"/>
        <end position="49"/>
    </location>
</feature>
<evidence type="ECO:0000259" key="6">
    <source>
        <dbReference type="Pfam" id="PF04116"/>
    </source>
</evidence>
<accession>A0A1E3PDF7</accession>